<keyword evidence="2" id="KW-1185">Reference proteome</keyword>
<evidence type="ECO:0000313" key="1">
    <source>
        <dbReference type="EMBL" id="TQD74456.1"/>
    </source>
</evidence>
<reference evidence="1 2" key="1">
    <citation type="journal article" date="2019" name="G3 (Bethesda)">
        <title>Sequencing of a Wild Apple (Malus baccata) Genome Unravels the Differences Between Cultivated and Wild Apple Species Regarding Disease Resistance and Cold Tolerance.</title>
        <authorList>
            <person name="Chen X."/>
        </authorList>
    </citation>
    <scope>NUCLEOTIDE SEQUENCE [LARGE SCALE GENOMIC DNA]</scope>
    <source>
        <strain evidence="2">cv. Shandingzi</strain>
        <tissue evidence="1">Leaves</tissue>
    </source>
</reference>
<dbReference type="Proteomes" id="UP000315295">
    <property type="component" value="Unassembled WGS sequence"/>
</dbReference>
<gene>
    <name evidence="1" type="ORF">C1H46_040007</name>
</gene>
<comment type="caution">
    <text evidence="1">The sequence shown here is derived from an EMBL/GenBank/DDBJ whole genome shotgun (WGS) entry which is preliminary data.</text>
</comment>
<name>A0A540KJS3_MALBA</name>
<dbReference type="EMBL" id="VIEB01001183">
    <property type="protein sequence ID" value="TQD74456.1"/>
    <property type="molecule type" value="Genomic_DNA"/>
</dbReference>
<sequence>MAFLLPFFLISSSIDNASHNSSELYSSRYPDMITIIERHVRIVVYEHGILTPQPVLSRLFRE</sequence>
<dbReference type="AlphaFoldDB" id="A0A540KJS3"/>
<organism evidence="1 2">
    <name type="scientific">Malus baccata</name>
    <name type="common">Siberian crab apple</name>
    <name type="synonym">Pyrus baccata</name>
    <dbReference type="NCBI Taxonomy" id="106549"/>
    <lineage>
        <taxon>Eukaryota</taxon>
        <taxon>Viridiplantae</taxon>
        <taxon>Streptophyta</taxon>
        <taxon>Embryophyta</taxon>
        <taxon>Tracheophyta</taxon>
        <taxon>Spermatophyta</taxon>
        <taxon>Magnoliopsida</taxon>
        <taxon>eudicotyledons</taxon>
        <taxon>Gunneridae</taxon>
        <taxon>Pentapetalae</taxon>
        <taxon>rosids</taxon>
        <taxon>fabids</taxon>
        <taxon>Rosales</taxon>
        <taxon>Rosaceae</taxon>
        <taxon>Amygdaloideae</taxon>
        <taxon>Maleae</taxon>
        <taxon>Malus</taxon>
    </lineage>
</organism>
<proteinExistence type="predicted"/>
<evidence type="ECO:0000313" key="2">
    <source>
        <dbReference type="Proteomes" id="UP000315295"/>
    </source>
</evidence>
<protein>
    <submittedName>
        <fullName evidence="1">Uncharacterized protein</fullName>
    </submittedName>
</protein>
<accession>A0A540KJS3</accession>